<accession>A0A484FHC3</accession>
<dbReference type="AlphaFoldDB" id="A0A484FHC3"/>
<evidence type="ECO:0000256" key="1">
    <source>
        <dbReference type="SAM" id="MobiDB-lite"/>
    </source>
</evidence>
<feature type="region of interest" description="Disordered" evidence="1">
    <location>
        <begin position="25"/>
        <end position="45"/>
    </location>
</feature>
<gene>
    <name evidence="2" type="ORF">Cob_v009582</name>
</gene>
<dbReference type="EMBL" id="AMCV02000028">
    <property type="protein sequence ID" value="TDZ17423.1"/>
    <property type="molecule type" value="Genomic_DNA"/>
</dbReference>
<sequence>MWLLMVDPSSAGMAWQSFTTGSAPRPGHSLLTEPFTSPPPNPKGLRRESTLCDICFLDLPVDAAPKDQGFRWPEAAAAGT</sequence>
<protein>
    <submittedName>
        <fullName evidence="2">Uncharacterized protein</fullName>
    </submittedName>
</protein>
<keyword evidence="3" id="KW-1185">Reference proteome</keyword>
<proteinExistence type="predicted"/>
<reference evidence="3" key="2">
    <citation type="journal article" date="2019" name="Mol. Plant Microbe Interact.">
        <title>Genome sequence resources for four phytopathogenic fungi from the Colletotrichum orbiculare species complex.</title>
        <authorList>
            <person name="Gan P."/>
            <person name="Tsushima A."/>
            <person name="Narusaka M."/>
            <person name="Narusaka Y."/>
            <person name="Takano Y."/>
            <person name="Kubo Y."/>
            <person name="Shirasu K."/>
        </authorList>
    </citation>
    <scope>GENOME REANNOTATION</scope>
    <source>
        <strain evidence="3">104-T / ATCC 96160 / CBS 514.97 / LARS 414 / MAFF 240422</strain>
    </source>
</reference>
<evidence type="ECO:0000313" key="3">
    <source>
        <dbReference type="Proteomes" id="UP000014480"/>
    </source>
</evidence>
<reference evidence="3" key="1">
    <citation type="journal article" date="2013" name="New Phytol.">
        <title>Comparative genomic and transcriptomic analyses reveal the hemibiotrophic stage shift of Colletotrichum fungi.</title>
        <authorList>
            <person name="Gan P."/>
            <person name="Ikeda K."/>
            <person name="Irieda H."/>
            <person name="Narusaka M."/>
            <person name="O'Connell R.J."/>
            <person name="Narusaka Y."/>
            <person name="Takano Y."/>
            <person name="Kubo Y."/>
            <person name="Shirasu K."/>
        </authorList>
    </citation>
    <scope>NUCLEOTIDE SEQUENCE [LARGE SCALE GENOMIC DNA]</scope>
    <source>
        <strain evidence="3">104-T / ATCC 96160 / CBS 514.97 / LARS 414 / MAFF 240422</strain>
    </source>
</reference>
<dbReference type="Proteomes" id="UP000014480">
    <property type="component" value="Unassembled WGS sequence"/>
</dbReference>
<name>A0A484FHC3_COLOR</name>
<evidence type="ECO:0000313" key="2">
    <source>
        <dbReference type="EMBL" id="TDZ17423.1"/>
    </source>
</evidence>
<comment type="caution">
    <text evidence="2">The sequence shown here is derived from an EMBL/GenBank/DDBJ whole genome shotgun (WGS) entry which is preliminary data.</text>
</comment>
<organism evidence="2 3">
    <name type="scientific">Colletotrichum orbiculare (strain 104-T / ATCC 96160 / CBS 514.97 / LARS 414 / MAFF 240422)</name>
    <name type="common">Cucumber anthracnose fungus</name>
    <name type="synonym">Colletotrichum lagenarium</name>
    <dbReference type="NCBI Taxonomy" id="1213857"/>
    <lineage>
        <taxon>Eukaryota</taxon>
        <taxon>Fungi</taxon>
        <taxon>Dikarya</taxon>
        <taxon>Ascomycota</taxon>
        <taxon>Pezizomycotina</taxon>
        <taxon>Sordariomycetes</taxon>
        <taxon>Hypocreomycetidae</taxon>
        <taxon>Glomerellales</taxon>
        <taxon>Glomerellaceae</taxon>
        <taxon>Colletotrichum</taxon>
        <taxon>Colletotrichum orbiculare species complex</taxon>
    </lineage>
</organism>